<evidence type="ECO:0000313" key="2">
    <source>
        <dbReference type="Proteomes" id="UP000266376"/>
    </source>
</evidence>
<organism evidence="1 2">
    <name type="scientific">Dorea formicigenerans</name>
    <dbReference type="NCBI Taxonomy" id="39486"/>
    <lineage>
        <taxon>Bacteria</taxon>
        <taxon>Bacillati</taxon>
        <taxon>Bacillota</taxon>
        <taxon>Clostridia</taxon>
        <taxon>Lachnospirales</taxon>
        <taxon>Lachnospiraceae</taxon>
        <taxon>Dorea</taxon>
    </lineage>
</organism>
<protein>
    <submittedName>
        <fullName evidence="1">Uncharacterized protein</fullName>
    </submittedName>
</protein>
<comment type="caution">
    <text evidence="1">The sequence shown here is derived from an EMBL/GenBank/DDBJ whole genome shotgun (WGS) entry which is preliminary data.</text>
</comment>
<reference evidence="1 2" key="1">
    <citation type="submission" date="2018-08" db="EMBL/GenBank/DDBJ databases">
        <title>A genome reference for cultivated species of the human gut microbiota.</title>
        <authorList>
            <person name="Zou Y."/>
            <person name="Xue W."/>
            <person name="Luo G."/>
        </authorList>
    </citation>
    <scope>NUCLEOTIDE SEQUENCE [LARGE SCALE GENOMIC DNA]</scope>
    <source>
        <strain evidence="1 2">AF12-11</strain>
    </source>
</reference>
<dbReference type="AlphaFoldDB" id="A0A395XVT9"/>
<dbReference type="EMBL" id="QSAJ01000001">
    <property type="protein sequence ID" value="RGW55879.1"/>
    <property type="molecule type" value="Genomic_DNA"/>
</dbReference>
<gene>
    <name evidence="1" type="ORF">DWV67_00110</name>
</gene>
<dbReference type="Proteomes" id="UP000266376">
    <property type="component" value="Unassembled WGS sequence"/>
</dbReference>
<sequence length="61" mass="7387">MCCDKFKTGLLQNIKTGYLINTSLQYDMYHSYVTQRKNIRKIRKESDEEKGEKLWQRIDIN</sequence>
<accession>A0A395XVT9</accession>
<evidence type="ECO:0000313" key="1">
    <source>
        <dbReference type="EMBL" id="RGW55879.1"/>
    </source>
</evidence>
<name>A0A395XVT9_9FIRM</name>
<proteinExistence type="predicted"/>